<dbReference type="EMBL" id="UHFR01000005">
    <property type="protein sequence ID" value="SUN76049.1"/>
    <property type="molecule type" value="Genomic_DNA"/>
</dbReference>
<proteinExistence type="predicted"/>
<keyword evidence="1" id="KW-1133">Transmembrane helix</keyword>
<keyword evidence="3" id="KW-1185">Reference proteome</keyword>
<evidence type="ECO:0000313" key="2">
    <source>
        <dbReference type="EMBL" id="SUN76049.1"/>
    </source>
</evidence>
<protein>
    <submittedName>
        <fullName evidence="2">Protein of uncharacterized function (DUF3021)</fullName>
    </submittedName>
</protein>
<evidence type="ECO:0000256" key="1">
    <source>
        <dbReference type="SAM" id="Phobius"/>
    </source>
</evidence>
<dbReference type="Proteomes" id="UP000254634">
    <property type="component" value="Unassembled WGS sequence"/>
</dbReference>
<feature type="transmembrane region" description="Helical" evidence="1">
    <location>
        <begin position="32"/>
        <end position="55"/>
    </location>
</feature>
<dbReference type="Pfam" id="PF11457">
    <property type="entry name" value="DUF3021"/>
    <property type="match status" value="1"/>
</dbReference>
<evidence type="ECO:0000313" key="3">
    <source>
        <dbReference type="Proteomes" id="UP000254634"/>
    </source>
</evidence>
<sequence length="124" mass="14313">MKLLSKATIRGAIPFIIITLIAIVFYCLNQDFFIVKSIFINGLIATILAASSVIYDNEKWSLKKQSLIHFSLMLVTVFPLLLISGWYPLQNPKDFFTVFAIFLCWGAFFWTLFYLIFTKLVKSK</sequence>
<dbReference type="AlphaFoldDB" id="A0A380KXN6"/>
<gene>
    <name evidence="2" type="ORF">NCTC13765_00495</name>
</gene>
<feature type="transmembrane region" description="Helical" evidence="1">
    <location>
        <begin position="67"/>
        <end position="89"/>
    </location>
</feature>
<dbReference type="InterPro" id="IPR021560">
    <property type="entry name" value="DUF3021"/>
</dbReference>
<keyword evidence="1" id="KW-0812">Transmembrane</keyword>
<name>A0A380KXN6_9STRE</name>
<organism evidence="2 3">
    <name type="scientific">Streptococcus massiliensis</name>
    <dbReference type="NCBI Taxonomy" id="313439"/>
    <lineage>
        <taxon>Bacteria</taxon>
        <taxon>Bacillati</taxon>
        <taxon>Bacillota</taxon>
        <taxon>Bacilli</taxon>
        <taxon>Lactobacillales</taxon>
        <taxon>Streptococcaceae</taxon>
        <taxon>Streptococcus</taxon>
    </lineage>
</organism>
<feature type="transmembrane region" description="Helical" evidence="1">
    <location>
        <begin position="95"/>
        <end position="117"/>
    </location>
</feature>
<dbReference type="OrthoDB" id="2224367at2"/>
<feature type="transmembrane region" description="Helical" evidence="1">
    <location>
        <begin position="7"/>
        <end position="26"/>
    </location>
</feature>
<reference evidence="2" key="1">
    <citation type="submission" date="2018-06" db="EMBL/GenBank/DDBJ databases">
        <authorList>
            <consortium name="Pathogen Informatics"/>
            <person name="Doyle S."/>
        </authorList>
    </citation>
    <scope>NUCLEOTIDE SEQUENCE [LARGE SCALE GENOMIC DNA]</scope>
    <source>
        <strain evidence="2">NCTC13765</strain>
    </source>
</reference>
<keyword evidence="1" id="KW-0472">Membrane</keyword>
<dbReference type="STRING" id="1123307.GCA_000380065_01654"/>
<accession>A0A380KXN6</accession>
<dbReference type="RefSeq" id="WP_018372370.1">
    <property type="nucleotide sequence ID" value="NZ_UHFR01000005.1"/>
</dbReference>